<protein>
    <submittedName>
        <fullName evidence="2">Uncharacterized protein</fullName>
    </submittedName>
</protein>
<reference evidence="2 3" key="1">
    <citation type="journal article" date="2014" name="PLoS Genet.">
        <title>The Genome of Spironucleus salmonicida Highlights a Fish Pathogen Adapted to Fluctuating Environments.</title>
        <authorList>
            <person name="Xu F."/>
            <person name="Jerlstrom-Hultqvist J."/>
            <person name="Einarsson E."/>
            <person name="Astvaldsson A."/>
            <person name="Svard S.G."/>
            <person name="Andersson J.O."/>
        </authorList>
    </citation>
    <scope>NUCLEOTIDE SEQUENCE</scope>
    <source>
        <strain evidence="3">ATCC 50377</strain>
    </source>
</reference>
<dbReference type="Proteomes" id="UP000018208">
    <property type="component" value="Unassembled WGS sequence"/>
</dbReference>
<accession>V6LBH4</accession>
<name>V6LBH4_9EUKA</name>
<dbReference type="VEuPathDB" id="GiardiaDB:SS50377_25361"/>
<dbReference type="EMBL" id="KI546167">
    <property type="protein sequence ID" value="EST41762.1"/>
    <property type="molecule type" value="Genomic_DNA"/>
</dbReference>
<keyword evidence="1" id="KW-0175">Coiled coil</keyword>
<reference evidence="3" key="2">
    <citation type="submission" date="2020-12" db="EMBL/GenBank/DDBJ databases">
        <title>New Spironucleus salmonicida genome in near-complete chromosomes.</title>
        <authorList>
            <person name="Xu F."/>
            <person name="Kurt Z."/>
            <person name="Jimenez-Gonzalez A."/>
            <person name="Astvaldsson A."/>
            <person name="Andersson J.O."/>
            <person name="Svard S.G."/>
        </authorList>
    </citation>
    <scope>NUCLEOTIDE SEQUENCE</scope>
    <source>
        <strain evidence="3">ATCC 50377</strain>
    </source>
</reference>
<evidence type="ECO:0000256" key="1">
    <source>
        <dbReference type="SAM" id="Coils"/>
    </source>
</evidence>
<gene>
    <name evidence="2" type="ORF">SS50377_18595</name>
    <name evidence="3" type="ORF">SS50377_25361</name>
</gene>
<feature type="coiled-coil region" evidence="1">
    <location>
        <begin position="166"/>
        <end position="193"/>
    </location>
</feature>
<organism evidence="2">
    <name type="scientific">Spironucleus salmonicida</name>
    <dbReference type="NCBI Taxonomy" id="348837"/>
    <lineage>
        <taxon>Eukaryota</taxon>
        <taxon>Metamonada</taxon>
        <taxon>Diplomonadida</taxon>
        <taxon>Hexamitidae</taxon>
        <taxon>Hexamitinae</taxon>
        <taxon>Spironucleus</taxon>
    </lineage>
</organism>
<evidence type="ECO:0000313" key="3">
    <source>
        <dbReference type="EMBL" id="KAH0573241.1"/>
    </source>
</evidence>
<dbReference type="EMBL" id="AUWU02000005">
    <property type="protein sequence ID" value="KAH0573241.1"/>
    <property type="molecule type" value="Genomic_DNA"/>
</dbReference>
<proteinExistence type="predicted"/>
<keyword evidence="4" id="KW-1185">Reference proteome</keyword>
<dbReference type="PANTHER" id="PTHR35381:SF1">
    <property type="entry name" value="EF-HAND DOMAIN-CONTAINING PROTEIN"/>
    <property type="match status" value="1"/>
</dbReference>
<dbReference type="AlphaFoldDB" id="V6LBH4"/>
<sequence>MSVLLNLEIVISPTQKAVLQVQENKTPKQLAINFVDQYQLNLNMINPLAVYISEQVQLLDIESSNQDFYEYSSTSSVEQPTAKEQLAYSRKLANLDSTSKPNIILINQQDKQKQHKNANSMAFNRLYADAIRRKQKKLHQNSPKNKKLNLNITQQDFIYEKSVNFLQQKEEKLQFLRKQVESERQRKIQEEMDQCTFQPIITGKAQLIMHQKDVFSRLADNEFMETRKQETFQQVTRQSRKQETFKPQINYNYPRCKSRVRQDQSTQKKPLQYTIFE</sequence>
<evidence type="ECO:0000313" key="4">
    <source>
        <dbReference type="Proteomes" id="UP000018208"/>
    </source>
</evidence>
<dbReference type="PANTHER" id="PTHR35381">
    <property type="entry name" value="EF-HAND DOMAIN-CONTAINING PROTEIN"/>
    <property type="match status" value="1"/>
</dbReference>
<evidence type="ECO:0000313" key="2">
    <source>
        <dbReference type="EMBL" id="EST41762.1"/>
    </source>
</evidence>